<feature type="compositionally biased region" description="Polar residues" evidence="1">
    <location>
        <begin position="1"/>
        <end position="25"/>
    </location>
</feature>
<reference evidence="3" key="2">
    <citation type="journal article" date="2008" name="Nucleic Acids Res.">
        <title>The rice annotation project database (RAP-DB): 2008 update.</title>
        <authorList>
            <consortium name="The rice annotation project (RAP)"/>
        </authorList>
    </citation>
    <scope>GENOME REANNOTATION</scope>
    <source>
        <strain evidence="3">cv. Nipponbare</strain>
    </source>
</reference>
<sequence>FNWQISHHSSSKAPTPNPSHKTFATTMRAKLPSSEFSGC</sequence>
<dbReference type="Proteomes" id="UP000000763">
    <property type="component" value="Chromosome 3"/>
</dbReference>
<feature type="region of interest" description="Disordered" evidence="1">
    <location>
        <begin position="1"/>
        <end position="39"/>
    </location>
</feature>
<protein>
    <submittedName>
        <fullName evidence="2">Os03g0110900 protein</fullName>
    </submittedName>
</protein>
<name>C7IZU3_ORYSJ</name>
<reference evidence="2 3" key="1">
    <citation type="journal article" date="2005" name="Nature">
        <title>The map-based sequence of the rice genome.</title>
        <authorList>
            <consortium name="International rice genome sequencing project (IRGSP)"/>
            <person name="Matsumoto T."/>
            <person name="Wu J."/>
            <person name="Kanamori H."/>
            <person name="Katayose Y."/>
            <person name="Fujisawa M."/>
            <person name="Namiki N."/>
            <person name="Mizuno H."/>
            <person name="Yamamoto K."/>
            <person name="Antonio B.A."/>
            <person name="Baba T."/>
            <person name="Sakata K."/>
            <person name="Nagamura Y."/>
            <person name="Aoki H."/>
            <person name="Arikawa K."/>
            <person name="Arita K."/>
            <person name="Bito T."/>
            <person name="Chiden Y."/>
            <person name="Fujitsuka N."/>
            <person name="Fukunaka R."/>
            <person name="Hamada M."/>
            <person name="Harada C."/>
            <person name="Hayashi A."/>
            <person name="Hijishita S."/>
            <person name="Honda M."/>
            <person name="Hosokawa S."/>
            <person name="Ichikawa Y."/>
            <person name="Idonuma A."/>
            <person name="Iijima M."/>
            <person name="Ikeda M."/>
            <person name="Ikeno M."/>
            <person name="Ito K."/>
            <person name="Ito S."/>
            <person name="Ito T."/>
            <person name="Ito Y."/>
            <person name="Ito Y."/>
            <person name="Iwabuchi A."/>
            <person name="Kamiya K."/>
            <person name="Karasawa W."/>
            <person name="Kurita K."/>
            <person name="Katagiri S."/>
            <person name="Kikuta A."/>
            <person name="Kobayashi H."/>
            <person name="Kobayashi N."/>
            <person name="Machita K."/>
            <person name="Maehara T."/>
            <person name="Masukawa M."/>
            <person name="Mizubayashi T."/>
            <person name="Mukai Y."/>
            <person name="Nagasaki H."/>
            <person name="Nagata Y."/>
            <person name="Naito S."/>
            <person name="Nakashima M."/>
            <person name="Nakama Y."/>
            <person name="Nakamichi Y."/>
            <person name="Nakamura M."/>
            <person name="Meguro A."/>
            <person name="Negishi M."/>
            <person name="Ohta I."/>
            <person name="Ohta T."/>
            <person name="Okamoto M."/>
            <person name="Ono N."/>
            <person name="Saji S."/>
            <person name="Sakaguchi M."/>
            <person name="Sakai K."/>
            <person name="Shibata M."/>
            <person name="Shimokawa T."/>
            <person name="Song J."/>
            <person name="Takazaki Y."/>
            <person name="Terasawa K."/>
            <person name="Tsugane M."/>
            <person name="Tsuji K."/>
            <person name="Ueda S."/>
            <person name="Waki K."/>
            <person name="Yamagata H."/>
            <person name="Yamamoto M."/>
            <person name="Yamamoto S."/>
            <person name="Yamane H."/>
            <person name="Yoshiki S."/>
            <person name="Yoshihara R."/>
            <person name="Yukawa K."/>
            <person name="Zhong H."/>
            <person name="Yano M."/>
            <person name="Yuan Q."/>
            <person name="Ouyang S."/>
            <person name="Liu J."/>
            <person name="Jones K.M."/>
            <person name="Gansberger K."/>
            <person name="Moffat K."/>
            <person name="Hill J."/>
            <person name="Bera J."/>
            <person name="Fadrosh D."/>
            <person name="Jin S."/>
            <person name="Johri S."/>
            <person name="Kim M."/>
            <person name="Overton L."/>
            <person name="Reardon M."/>
            <person name="Tsitrin T."/>
            <person name="Vuong H."/>
            <person name="Weaver B."/>
            <person name="Ciecko A."/>
            <person name="Tallon L."/>
            <person name="Jackson J."/>
            <person name="Pai G."/>
            <person name="Aken S.V."/>
            <person name="Utterback T."/>
            <person name="Reidmuller S."/>
            <person name="Feldblyum T."/>
            <person name="Hsiao J."/>
            <person name="Zismann V."/>
            <person name="Iobst S."/>
            <person name="de Vazeille A.R."/>
            <person name="Buell C.R."/>
            <person name="Ying K."/>
            <person name="Li Y."/>
            <person name="Lu T."/>
            <person name="Huang Y."/>
            <person name="Zhao Q."/>
            <person name="Feng Q."/>
            <person name="Zhang L."/>
            <person name="Zhu J."/>
            <person name="Weng Q."/>
            <person name="Mu J."/>
            <person name="Lu Y."/>
            <person name="Fan D."/>
            <person name="Liu Y."/>
            <person name="Guan J."/>
            <person name="Zhang Y."/>
            <person name="Yu S."/>
            <person name="Liu X."/>
            <person name="Zhang Y."/>
            <person name="Hong G."/>
            <person name="Han B."/>
            <person name="Choisne N."/>
            <person name="Demange N."/>
            <person name="Orjeda G."/>
            <person name="Samain S."/>
            <person name="Cattolico L."/>
            <person name="Pelletier E."/>
            <person name="Couloux A."/>
            <person name="Segurens B."/>
            <person name="Wincker P."/>
            <person name="D'Hont A."/>
            <person name="Scarpelli C."/>
            <person name="Weissenbach J."/>
            <person name="Salanoubat M."/>
            <person name="Quetier F."/>
            <person name="Yu Y."/>
            <person name="Kim H.R."/>
            <person name="Rambo T."/>
            <person name="Currie J."/>
            <person name="Collura K."/>
            <person name="Luo M."/>
            <person name="Yang T."/>
            <person name="Ammiraju J.S.S."/>
            <person name="Engler F."/>
            <person name="Soderlund C."/>
            <person name="Wing R.A."/>
            <person name="Palmer L.E."/>
            <person name="de la Bastide M."/>
            <person name="Spiegel L."/>
            <person name="Nascimento L."/>
            <person name="Zutavern T."/>
            <person name="O'Shaughnessy A."/>
            <person name="Dike S."/>
            <person name="Dedhia N."/>
            <person name="Preston R."/>
            <person name="Balija V."/>
            <person name="McCombie W.R."/>
            <person name="Chow T."/>
            <person name="Chen H."/>
            <person name="Chung M."/>
            <person name="Chen C."/>
            <person name="Shaw J."/>
            <person name="Wu H."/>
            <person name="Hsiao K."/>
            <person name="Chao Y."/>
            <person name="Chu M."/>
            <person name="Cheng C."/>
            <person name="Hour A."/>
            <person name="Lee P."/>
            <person name="Lin S."/>
            <person name="Lin Y."/>
            <person name="Liou J."/>
            <person name="Liu S."/>
            <person name="Hsing Y."/>
            <person name="Raghuvanshi S."/>
            <person name="Mohanty A."/>
            <person name="Bharti A.K."/>
            <person name="Gaur A."/>
            <person name="Gupta V."/>
            <person name="Kumar D."/>
            <person name="Ravi V."/>
            <person name="Vij S."/>
            <person name="Kapur A."/>
            <person name="Khurana P."/>
            <person name="Khurana P."/>
            <person name="Khurana J.P."/>
            <person name="Tyagi A.K."/>
            <person name="Gaikwad K."/>
            <person name="Singh A."/>
            <person name="Dalal V."/>
            <person name="Srivastava S."/>
            <person name="Dixit A."/>
            <person name="Pal A.K."/>
            <person name="Ghazi I.A."/>
            <person name="Yadav M."/>
            <person name="Pandit A."/>
            <person name="Bhargava A."/>
            <person name="Sureshbabu K."/>
            <person name="Batra K."/>
            <person name="Sharma T.R."/>
            <person name="Mohapatra T."/>
            <person name="Singh N.K."/>
            <person name="Messing J."/>
            <person name="Nelson A.B."/>
            <person name="Fuks G."/>
            <person name="Kavchok S."/>
            <person name="Keizer G."/>
            <person name="Linton E."/>
            <person name="Llaca V."/>
            <person name="Song R."/>
            <person name="Tanyolac B."/>
            <person name="Young S."/>
            <person name="Ho-Il K."/>
            <person name="Hahn J.H."/>
            <person name="Sangsakoo G."/>
            <person name="Vanavichit A."/>
            <person name="de Mattos Luiz.A.T."/>
            <person name="Zimmer P.D."/>
            <person name="Malone G."/>
            <person name="Dellagostin O."/>
            <person name="de Oliveira A.C."/>
            <person name="Bevan M."/>
            <person name="Bancroft I."/>
            <person name="Minx P."/>
            <person name="Cordum H."/>
            <person name="Wilson R."/>
            <person name="Cheng Z."/>
            <person name="Jin W."/>
            <person name="Jiang J."/>
            <person name="Leong S.A."/>
            <person name="Iwama H."/>
            <person name="Gojobori T."/>
            <person name="Itoh T."/>
            <person name="Niimura Y."/>
            <person name="Fujii Y."/>
            <person name="Habara T."/>
            <person name="Sakai H."/>
            <person name="Sato Y."/>
            <person name="Wilson G."/>
            <person name="Kumar K."/>
            <person name="McCouch S."/>
            <person name="Juretic N."/>
            <person name="Hoen D."/>
            <person name="Wright S."/>
            <person name="Bruskiewich R."/>
            <person name="Bureau T."/>
            <person name="Miyao A."/>
            <person name="Hirochika H."/>
            <person name="Nishikawa T."/>
            <person name="Kadowaki K."/>
            <person name="Sugiura M."/>
            <person name="Burr B."/>
            <person name="Sasaki T."/>
        </authorList>
    </citation>
    <scope>NUCLEOTIDE SEQUENCE [LARGE SCALE GENOMIC DNA]</scope>
    <source>
        <strain evidence="3">cv. Nipponbare</strain>
    </source>
</reference>
<dbReference type="KEGG" id="dosa:Os03g0110900"/>
<organism evidence="2 3">
    <name type="scientific">Oryza sativa subsp. japonica</name>
    <name type="common">Rice</name>
    <dbReference type="NCBI Taxonomy" id="39947"/>
    <lineage>
        <taxon>Eukaryota</taxon>
        <taxon>Viridiplantae</taxon>
        <taxon>Streptophyta</taxon>
        <taxon>Embryophyta</taxon>
        <taxon>Tracheophyta</taxon>
        <taxon>Spermatophyta</taxon>
        <taxon>Magnoliopsida</taxon>
        <taxon>Liliopsida</taxon>
        <taxon>Poales</taxon>
        <taxon>Poaceae</taxon>
        <taxon>BOP clade</taxon>
        <taxon>Oryzoideae</taxon>
        <taxon>Oryzeae</taxon>
        <taxon>Oryzinae</taxon>
        <taxon>Oryza</taxon>
        <taxon>Oryza sativa</taxon>
    </lineage>
</organism>
<feature type="non-terminal residue" evidence="2">
    <location>
        <position position="1"/>
    </location>
</feature>
<proteinExistence type="predicted"/>
<evidence type="ECO:0000256" key="1">
    <source>
        <dbReference type="SAM" id="MobiDB-lite"/>
    </source>
</evidence>
<dbReference type="EMBL" id="AP008209">
    <property type="protein sequence ID" value="BAH91962.1"/>
    <property type="molecule type" value="Genomic_DNA"/>
</dbReference>
<evidence type="ECO:0000313" key="3">
    <source>
        <dbReference type="Proteomes" id="UP000000763"/>
    </source>
</evidence>
<dbReference type="AlphaFoldDB" id="C7IZU3"/>
<accession>C7IZU3</accession>
<evidence type="ECO:0000313" key="2">
    <source>
        <dbReference type="EMBL" id="BAH91962.1"/>
    </source>
</evidence>
<gene>
    <name evidence="2" type="ordered locus">Os03g0110900</name>
</gene>